<dbReference type="Proteomes" id="UP000253141">
    <property type="component" value="Unassembled WGS sequence"/>
</dbReference>
<proteinExistence type="predicted"/>
<accession>A0A369I956</accession>
<sequence>MFCYGTNAKFGTKSVNITRKFYNLFQPSDNNCDGIPLFLDEKIFLRVKNKNGIVYEYKTKDRKGRYWPLFDK</sequence>
<name>A0A369I956_9BACT</name>
<organism evidence="1 2">
    <name type="scientific">Runella aurantiaca</name>
    <dbReference type="NCBI Taxonomy" id="2282308"/>
    <lineage>
        <taxon>Bacteria</taxon>
        <taxon>Pseudomonadati</taxon>
        <taxon>Bacteroidota</taxon>
        <taxon>Cytophagia</taxon>
        <taxon>Cytophagales</taxon>
        <taxon>Spirosomataceae</taxon>
        <taxon>Runella</taxon>
    </lineage>
</organism>
<gene>
    <name evidence="1" type="ORF">DVG78_15780</name>
</gene>
<keyword evidence="2" id="KW-1185">Reference proteome</keyword>
<protein>
    <submittedName>
        <fullName evidence="1">Uncharacterized protein</fullName>
    </submittedName>
</protein>
<evidence type="ECO:0000313" key="2">
    <source>
        <dbReference type="Proteomes" id="UP000253141"/>
    </source>
</evidence>
<dbReference type="EMBL" id="QPIW01000012">
    <property type="protein sequence ID" value="RDB05027.1"/>
    <property type="molecule type" value="Genomic_DNA"/>
</dbReference>
<dbReference type="AlphaFoldDB" id="A0A369I956"/>
<comment type="caution">
    <text evidence="1">The sequence shown here is derived from an EMBL/GenBank/DDBJ whole genome shotgun (WGS) entry which is preliminary data.</text>
</comment>
<reference evidence="1 2" key="1">
    <citation type="submission" date="2018-07" db="EMBL/GenBank/DDBJ databases">
        <title>Genome analysis of Runella aurantiaca.</title>
        <authorList>
            <person name="Yang X."/>
        </authorList>
    </citation>
    <scope>NUCLEOTIDE SEQUENCE [LARGE SCALE GENOMIC DNA]</scope>
    <source>
        <strain evidence="1 2">YX9</strain>
    </source>
</reference>
<evidence type="ECO:0000313" key="1">
    <source>
        <dbReference type="EMBL" id="RDB05027.1"/>
    </source>
</evidence>